<name>A0A5C4N2C2_9RHOB</name>
<gene>
    <name evidence="1" type="ORF">FHG66_05300</name>
</gene>
<evidence type="ECO:0000313" key="1">
    <source>
        <dbReference type="EMBL" id="TNC51579.1"/>
    </source>
</evidence>
<evidence type="ECO:0000313" key="2">
    <source>
        <dbReference type="Proteomes" id="UP000305887"/>
    </source>
</evidence>
<dbReference type="Proteomes" id="UP000305887">
    <property type="component" value="Unassembled WGS sequence"/>
</dbReference>
<sequence length="192" mass="20330">MPLFLEAFDAPDPFVVSDVPEGPSADWLDGFAAGQAEGLAMGRAEAEAEASHISQDLARTLQDMAFAYAEARGQVLASLRPLFTLLIDRMLPALAAESLGPWIAEALLDAARTDSASPLVIDLHPDRIDAIRACLPPSPPARLRAEPMLGPNAARLSQPSRESDLDLDACLAALREALSALLDDSAGKVRHG</sequence>
<reference evidence="1 2" key="1">
    <citation type="submission" date="2019-06" db="EMBL/GenBank/DDBJ databases">
        <title>YIM 131921 draft genome.</title>
        <authorList>
            <person name="Jiang L."/>
        </authorList>
    </citation>
    <scope>NUCLEOTIDE SEQUENCE [LARGE SCALE GENOMIC DNA]</scope>
    <source>
        <strain evidence="1 2">YIM 131921</strain>
    </source>
</reference>
<accession>A0A5C4N2C2</accession>
<dbReference type="AlphaFoldDB" id="A0A5C4N2C2"/>
<proteinExistence type="predicted"/>
<protein>
    <recommendedName>
        <fullName evidence="3">Flagellar biosynthesis protein</fullName>
    </recommendedName>
</protein>
<keyword evidence="2" id="KW-1185">Reference proteome</keyword>
<comment type="caution">
    <text evidence="1">The sequence shown here is derived from an EMBL/GenBank/DDBJ whole genome shotgun (WGS) entry which is preliminary data.</text>
</comment>
<organism evidence="1 2">
    <name type="scientific">Rubellimicrobium rubrum</name>
    <dbReference type="NCBI Taxonomy" id="2585369"/>
    <lineage>
        <taxon>Bacteria</taxon>
        <taxon>Pseudomonadati</taxon>
        <taxon>Pseudomonadota</taxon>
        <taxon>Alphaproteobacteria</taxon>
        <taxon>Rhodobacterales</taxon>
        <taxon>Roseobacteraceae</taxon>
        <taxon>Rubellimicrobium</taxon>
    </lineage>
</organism>
<dbReference type="OrthoDB" id="7870971at2"/>
<dbReference type="RefSeq" id="WP_139075701.1">
    <property type="nucleotide sequence ID" value="NZ_VDFU01000004.1"/>
</dbReference>
<evidence type="ECO:0008006" key="3">
    <source>
        <dbReference type="Google" id="ProtNLM"/>
    </source>
</evidence>
<dbReference type="EMBL" id="VDFU01000004">
    <property type="protein sequence ID" value="TNC51579.1"/>
    <property type="molecule type" value="Genomic_DNA"/>
</dbReference>